<dbReference type="Proteomes" id="UP000198928">
    <property type="component" value="Unassembled WGS sequence"/>
</dbReference>
<feature type="domain" description="VOC" evidence="4">
    <location>
        <begin position="5"/>
        <end position="129"/>
    </location>
</feature>
<dbReference type="CDD" id="cd03443">
    <property type="entry name" value="PaaI_thioesterase"/>
    <property type="match status" value="1"/>
</dbReference>
<dbReference type="NCBIfam" id="TIGR00369">
    <property type="entry name" value="unchar_dom_1"/>
    <property type="match status" value="1"/>
</dbReference>
<dbReference type="AlphaFoldDB" id="A0A1I3ZLX8"/>
<name>A0A1I3ZLX8_9ACTN</name>
<evidence type="ECO:0000256" key="2">
    <source>
        <dbReference type="ARBA" id="ARBA00022801"/>
    </source>
</evidence>
<evidence type="ECO:0000256" key="3">
    <source>
        <dbReference type="SAM" id="MobiDB-lite"/>
    </source>
</evidence>
<dbReference type="InterPro" id="IPR003736">
    <property type="entry name" value="PAAI_dom"/>
</dbReference>
<dbReference type="PANTHER" id="PTHR43240">
    <property type="entry name" value="1,4-DIHYDROXY-2-NAPHTHOYL-COA THIOESTERASE 1"/>
    <property type="match status" value="1"/>
</dbReference>
<evidence type="ECO:0000313" key="6">
    <source>
        <dbReference type="Proteomes" id="UP000198928"/>
    </source>
</evidence>
<sequence length="284" mass="30693">MSATGLSHVDLSVTDLDRSERWYLDLLGGDRILEGADDGQDFDFRYLRTGAGVLLGLIRHRRTEDPRFSPRRVGLDHLSFAVADEGELRRRVRLLDTLGVPHGGIVHQPTGAAVAFRDPDGIQLEFYHLTLALGPAPTPREAPADACSPHTPAGLLDTMPYARAIGVGIDEATPEVVRGHLRWAPERTTLGGALHGGALMSLADTTGAVCAFLNLPPGAATSTVESKTNFFRGVRQDLVRAVSRPVHTGRSFVVVQTDLYDGQGRHAGRTTQTQAVLAPRSRKE</sequence>
<gene>
    <name evidence="5" type="ORF">SAMN05192584_10681</name>
</gene>
<keyword evidence="6" id="KW-1185">Reference proteome</keyword>
<comment type="similarity">
    <text evidence="1">Belongs to the thioesterase PaaI family.</text>
</comment>
<dbReference type="Gene3D" id="3.10.180.10">
    <property type="entry name" value="2,3-Dihydroxybiphenyl 1,2-Dioxygenase, domain 1"/>
    <property type="match status" value="1"/>
</dbReference>
<dbReference type="InterPro" id="IPR006683">
    <property type="entry name" value="Thioestr_dom"/>
</dbReference>
<accession>A0A1I3ZLX8</accession>
<organism evidence="5 6">
    <name type="scientific">Streptomyces pini</name>
    <dbReference type="NCBI Taxonomy" id="1520580"/>
    <lineage>
        <taxon>Bacteria</taxon>
        <taxon>Bacillati</taxon>
        <taxon>Actinomycetota</taxon>
        <taxon>Actinomycetes</taxon>
        <taxon>Kitasatosporales</taxon>
        <taxon>Streptomycetaceae</taxon>
        <taxon>Streptomyces</taxon>
    </lineage>
</organism>
<dbReference type="GO" id="GO:0061522">
    <property type="term" value="F:1,4-dihydroxy-2-naphthoyl-CoA thioesterase activity"/>
    <property type="evidence" value="ECO:0007669"/>
    <property type="project" value="TreeGrafter"/>
</dbReference>
<reference evidence="6" key="1">
    <citation type="submission" date="2016-10" db="EMBL/GenBank/DDBJ databases">
        <authorList>
            <person name="Varghese N."/>
            <person name="Submissions S."/>
        </authorList>
    </citation>
    <scope>NUCLEOTIDE SEQUENCE [LARGE SCALE GENOMIC DNA]</scope>
    <source>
        <strain evidence="6">PL19</strain>
    </source>
</reference>
<dbReference type="Gene3D" id="3.10.129.10">
    <property type="entry name" value="Hotdog Thioesterase"/>
    <property type="match status" value="1"/>
</dbReference>
<keyword evidence="2" id="KW-0378">Hydrolase</keyword>
<dbReference type="InterPro" id="IPR029068">
    <property type="entry name" value="Glyas_Bleomycin-R_OHBP_Dase"/>
</dbReference>
<protein>
    <submittedName>
        <fullName evidence="5">Uncharacterized domain 1-containing protein</fullName>
    </submittedName>
</protein>
<dbReference type="SUPFAM" id="SSF54637">
    <property type="entry name" value="Thioesterase/thiol ester dehydrase-isomerase"/>
    <property type="match status" value="1"/>
</dbReference>
<dbReference type="EMBL" id="FOSG01000006">
    <property type="protein sequence ID" value="SFK45045.1"/>
    <property type="molecule type" value="Genomic_DNA"/>
</dbReference>
<evidence type="ECO:0000259" key="4">
    <source>
        <dbReference type="PROSITE" id="PS51819"/>
    </source>
</evidence>
<dbReference type="CDD" id="cd06587">
    <property type="entry name" value="VOC"/>
    <property type="match status" value="1"/>
</dbReference>
<dbReference type="PANTHER" id="PTHR43240:SF5">
    <property type="entry name" value="1,4-DIHYDROXY-2-NAPHTHOYL-COA THIOESTERASE 1"/>
    <property type="match status" value="1"/>
</dbReference>
<dbReference type="Pfam" id="PF03061">
    <property type="entry name" value="4HBT"/>
    <property type="match status" value="1"/>
</dbReference>
<feature type="region of interest" description="Disordered" evidence="3">
    <location>
        <begin position="264"/>
        <end position="284"/>
    </location>
</feature>
<proteinExistence type="inferred from homology"/>
<dbReference type="Pfam" id="PF00903">
    <property type="entry name" value="Glyoxalase"/>
    <property type="match status" value="1"/>
</dbReference>
<dbReference type="SUPFAM" id="SSF54593">
    <property type="entry name" value="Glyoxalase/Bleomycin resistance protein/Dihydroxybiphenyl dioxygenase"/>
    <property type="match status" value="1"/>
</dbReference>
<evidence type="ECO:0000256" key="1">
    <source>
        <dbReference type="ARBA" id="ARBA00008324"/>
    </source>
</evidence>
<dbReference type="InterPro" id="IPR029069">
    <property type="entry name" value="HotDog_dom_sf"/>
</dbReference>
<dbReference type="InterPro" id="IPR004360">
    <property type="entry name" value="Glyas_Fos-R_dOase_dom"/>
</dbReference>
<dbReference type="InterPro" id="IPR037523">
    <property type="entry name" value="VOC_core"/>
</dbReference>
<dbReference type="PROSITE" id="PS51819">
    <property type="entry name" value="VOC"/>
    <property type="match status" value="1"/>
</dbReference>
<dbReference type="GO" id="GO:0005829">
    <property type="term" value="C:cytosol"/>
    <property type="evidence" value="ECO:0007669"/>
    <property type="project" value="TreeGrafter"/>
</dbReference>
<evidence type="ECO:0000313" key="5">
    <source>
        <dbReference type="EMBL" id="SFK45045.1"/>
    </source>
</evidence>